<evidence type="ECO:0000313" key="1">
    <source>
        <dbReference type="EMBL" id="KAH8029070.1"/>
    </source>
</evidence>
<dbReference type="EMBL" id="JABSTU010000006">
    <property type="protein sequence ID" value="KAH8029070.1"/>
    <property type="molecule type" value="Genomic_DNA"/>
</dbReference>
<dbReference type="Gene3D" id="3.30.70.360">
    <property type="match status" value="1"/>
</dbReference>
<reference evidence="1" key="1">
    <citation type="journal article" date="2020" name="Cell">
        <title>Large-Scale Comparative Analyses of Tick Genomes Elucidate Their Genetic Diversity and Vector Capacities.</title>
        <authorList>
            <consortium name="Tick Genome and Microbiome Consortium (TIGMIC)"/>
            <person name="Jia N."/>
            <person name="Wang J."/>
            <person name="Shi W."/>
            <person name="Du L."/>
            <person name="Sun Y."/>
            <person name="Zhan W."/>
            <person name="Jiang J.F."/>
            <person name="Wang Q."/>
            <person name="Zhang B."/>
            <person name="Ji P."/>
            <person name="Bell-Sakyi L."/>
            <person name="Cui X.M."/>
            <person name="Yuan T.T."/>
            <person name="Jiang B.G."/>
            <person name="Yang W.F."/>
            <person name="Lam T.T."/>
            <person name="Chang Q.C."/>
            <person name="Ding S.J."/>
            <person name="Wang X.J."/>
            <person name="Zhu J.G."/>
            <person name="Ruan X.D."/>
            <person name="Zhao L."/>
            <person name="Wei J.T."/>
            <person name="Ye R.Z."/>
            <person name="Que T.C."/>
            <person name="Du C.H."/>
            <person name="Zhou Y.H."/>
            <person name="Cheng J.X."/>
            <person name="Dai P.F."/>
            <person name="Guo W.B."/>
            <person name="Han X.H."/>
            <person name="Huang E.J."/>
            <person name="Li L.F."/>
            <person name="Wei W."/>
            <person name="Gao Y.C."/>
            <person name="Liu J.Z."/>
            <person name="Shao H.Z."/>
            <person name="Wang X."/>
            <person name="Wang C.C."/>
            <person name="Yang T.C."/>
            <person name="Huo Q.B."/>
            <person name="Li W."/>
            <person name="Chen H.Y."/>
            <person name="Chen S.E."/>
            <person name="Zhou L.G."/>
            <person name="Ni X.B."/>
            <person name="Tian J.H."/>
            <person name="Sheng Y."/>
            <person name="Liu T."/>
            <person name="Pan Y.S."/>
            <person name="Xia L.Y."/>
            <person name="Li J."/>
            <person name="Zhao F."/>
            <person name="Cao W.C."/>
        </authorList>
    </citation>
    <scope>NUCLEOTIDE SEQUENCE</scope>
    <source>
        <strain evidence="1">Rmic-2018</strain>
    </source>
</reference>
<comment type="caution">
    <text evidence="1">The sequence shown here is derived from an EMBL/GenBank/DDBJ whole genome shotgun (WGS) entry which is preliminary data.</text>
</comment>
<dbReference type="GO" id="GO:0046657">
    <property type="term" value="P:folic acid catabolic process"/>
    <property type="evidence" value="ECO:0007669"/>
    <property type="project" value="TreeGrafter"/>
</dbReference>
<accession>A0A9J6E3X7</accession>
<dbReference type="Gene3D" id="3.40.630.10">
    <property type="entry name" value="Zn peptidases"/>
    <property type="match status" value="1"/>
</dbReference>
<protein>
    <submittedName>
        <fullName evidence="1">Uncharacterized protein</fullName>
    </submittedName>
</protein>
<reference evidence="1" key="2">
    <citation type="submission" date="2021-09" db="EMBL/GenBank/DDBJ databases">
        <authorList>
            <person name="Jia N."/>
            <person name="Wang J."/>
            <person name="Shi W."/>
            <person name="Du L."/>
            <person name="Sun Y."/>
            <person name="Zhan W."/>
            <person name="Jiang J."/>
            <person name="Wang Q."/>
            <person name="Zhang B."/>
            <person name="Ji P."/>
            <person name="Sakyi L.B."/>
            <person name="Cui X."/>
            <person name="Yuan T."/>
            <person name="Jiang B."/>
            <person name="Yang W."/>
            <person name="Lam T.T.-Y."/>
            <person name="Chang Q."/>
            <person name="Ding S."/>
            <person name="Wang X."/>
            <person name="Zhu J."/>
            <person name="Ruan X."/>
            <person name="Zhao L."/>
            <person name="Wei J."/>
            <person name="Que T."/>
            <person name="Du C."/>
            <person name="Cheng J."/>
            <person name="Dai P."/>
            <person name="Han X."/>
            <person name="Huang E."/>
            <person name="Gao Y."/>
            <person name="Liu J."/>
            <person name="Shao H."/>
            <person name="Ye R."/>
            <person name="Li L."/>
            <person name="Wei W."/>
            <person name="Wang X."/>
            <person name="Wang C."/>
            <person name="Huo Q."/>
            <person name="Li W."/>
            <person name="Guo W."/>
            <person name="Chen H."/>
            <person name="Chen S."/>
            <person name="Zhou L."/>
            <person name="Zhou L."/>
            <person name="Ni X."/>
            <person name="Tian J."/>
            <person name="Zhou Y."/>
            <person name="Sheng Y."/>
            <person name="Liu T."/>
            <person name="Pan Y."/>
            <person name="Xia L."/>
            <person name="Li J."/>
            <person name="Zhao F."/>
            <person name="Cao W."/>
        </authorList>
    </citation>
    <scope>NUCLEOTIDE SEQUENCE</scope>
    <source>
        <strain evidence="1">Rmic-2018</strain>
        <tissue evidence="1">Larvae</tissue>
    </source>
</reference>
<dbReference type="GO" id="GO:0005737">
    <property type="term" value="C:cytoplasm"/>
    <property type="evidence" value="ECO:0007669"/>
    <property type="project" value="TreeGrafter"/>
</dbReference>
<proteinExistence type="predicted"/>
<gene>
    <name evidence="1" type="ORF">HPB51_022535</name>
</gene>
<dbReference type="GO" id="GO:0071713">
    <property type="term" value="F:para-aminobenzoyl-glutamate hydrolase activity"/>
    <property type="evidence" value="ECO:0007669"/>
    <property type="project" value="TreeGrafter"/>
</dbReference>
<dbReference type="GO" id="GO:0016805">
    <property type="term" value="F:dipeptidase activity"/>
    <property type="evidence" value="ECO:0007669"/>
    <property type="project" value="TreeGrafter"/>
</dbReference>
<name>A0A9J6E3X7_RHIMP</name>
<keyword evidence="2" id="KW-1185">Reference proteome</keyword>
<evidence type="ECO:0000313" key="2">
    <source>
        <dbReference type="Proteomes" id="UP000821866"/>
    </source>
</evidence>
<organism evidence="1 2">
    <name type="scientific">Rhipicephalus microplus</name>
    <name type="common">Cattle tick</name>
    <name type="synonym">Boophilus microplus</name>
    <dbReference type="NCBI Taxonomy" id="6941"/>
    <lineage>
        <taxon>Eukaryota</taxon>
        <taxon>Metazoa</taxon>
        <taxon>Ecdysozoa</taxon>
        <taxon>Arthropoda</taxon>
        <taxon>Chelicerata</taxon>
        <taxon>Arachnida</taxon>
        <taxon>Acari</taxon>
        <taxon>Parasitiformes</taxon>
        <taxon>Ixodida</taxon>
        <taxon>Ixodoidea</taxon>
        <taxon>Ixodidae</taxon>
        <taxon>Rhipicephalinae</taxon>
        <taxon>Rhipicephalus</taxon>
        <taxon>Boophilus</taxon>
    </lineage>
</organism>
<dbReference type="PANTHER" id="PTHR30575">
    <property type="entry name" value="PEPTIDASE M20"/>
    <property type="match status" value="1"/>
</dbReference>
<dbReference type="Proteomes" id="UP000821866">
    <property type="component" value="Chromosome 4"/>
</dbReference>
<dbReference type="PANTHER" id="PTHR30575:SF0">
    <property type="entry name" value="XAA-ARG DIPEPTIDASE"/>
    <property type="match status" value="1"/>
</dbReference>
<dbReference type="AlphaFoldDB" id="A0A9J6E3X7"/>
<dbReference type="InterPro" id="IPR052030">
    <property type="entry name" value="Peptidase_M20/M20A_hydrolases"/>
</dbReference>
<sequence>MVKGGPLVDVDAVMMAHPSSVNDVAPPYLAVSEVFARYTARALSMTGAPSNPMNTLDAVVTTYSAVNARRQHTKPTCKSIVL</sequence>